<dbReference type="GO" id="GO:0005739">
    <property type="term" value="C:mitochondrion"/>
    <property type="evidence" value="ECO:0007669"/>
    <property type="project" value="InterPro"/>
</dbReference>
<evidence type="ECO:0000256" key="1">
    <source>
        <dbReference type="SAM" id="SignalP"/>
    </source>
</evidence>
<keyword evidence="3" id="KW-1185">Reference proteome</keyword>
<sequence>MALYVALGALGLSMFTYSISRPGKDGEEPKLSKWVDGFRARSQETWEHRNALRTDLKEQAAADKHLFYSVQKAKAFELRTPELIDAGCPRNIPAGHYPNLDHLVEHYRKAHLEDEARKAKNLTDSNK</sequence>
<dbReference type="AlphaFoldDB" id="A0A2T2ZY80"/>
<evidence type="ECO:0000313" key="3">
    <source>
        <dbReference type="Proteomes" id="UP000241462"/>
    </source>
</evidence>
<dbReference type="STRING" id="2025994.A0A2T2ZY80"/>
<feature type="chain" id="PRO_5015735415" description="NADH-ubiquinone oxidoreductase 17.8 kDa subunit" evidence="1">
    <location>
        <begin position="19"/>
        <end position="127"/>
    </location>
</feature>
<feature type="signal peptide" evidence="1">
    <location>
        <begin position="1"/>
        <end position="18"/>
    </location>
</feature>
<evidence type="ECO:0000313" key="2">
    <source>
        <dbReference type="EMBL" id="PSR79439.1"/>
    </source>
</evidence>
<organism evidence="2 3">
    <name type="scientific">Coniella lustricola</name>
    <dbReference type="NCBI Taxonomy" id="2025994"/>
    <lineage>
        <taxon>Eukaryota</taxon>
        <taxon>Fungi</taxon>
        <taxon>Dikarya</taxon>
        <taxon>Ascomycota</taxon>
        <taxon>Pezizomycotina</taxon>
        <taxon>Sordariomycetes</taxon>
        <taxon>Sordariomycetidae</taxon>
        <taxon>Diaporthales</taxon>
        <taxon>Schizoparmaceae</taxon>
        <taxon>Coniella</taxon>
    </lineage>
</organism>
<gene>
    <name evidence="2" type="ORF">BD289DRAFT_375458</name>
</gene>
<reference evidence="2 3" key="1">
    <citation type="journal article" date="2018" name="Mycol. Prog.">
        <title>Coniella lustricola, a new species from submerged detritus.</title>
        <authorList>
            <person name="Raudabaugh D.B."/>
            <person name="Iturriaga T."/>
            <person name="Carver A."/>
            <person name="Mondo S."/>
            <person name="Pangilinan J."/>
            <person name="Lipzen A."/>
            <person name="He G."/>
            <person name="Amirebrahimi M."/>
            <person name="Grigoriev I.V."/>
            <person name="Miller A.N."/>
        </authorList>
    </citation>
    <scope>NUCLEOTIDE SEQUENCE [LARGE SCALE GENOMIC DNA]</scope>
    <source>
        <strain evidence="2 3">B22-T-1</strain>
    </source>
</reference>
<proteinExistence type="predicted"/>
<dbReference type="OrthoDB" id="2120038at2759"/>
<dbReference type="PANTHER" id="PTHR42100">
    <property type="entry name" value="OXIDOREDUCTASE 178 KDA SUBUNIT, PUTATIVE (AFU_ORTHOLOGUE AFUA_8G04320)-RELATED"/>
    <property type="match status" value="1"/>
</dbReference>
<evidence type="ECO:0008006" key="4">
    <source>
        <dbReference type="Google" id="ProtNLM"/>
    </source>
</evidence>
<dbReference type="PANTHER" id="PTHR42100:SF1">
    <property type="entry name" value="OXIDOREDUCTASE 178 KDA SUBUNIT, PUTATIVE (AFU_ORTHOLOGUE AFUA_8G04320)-RELATED"/>
    <property type="match status" value="1"/>
</dbReference>
<accession>A0A2T2ZY80</accession>
<dbReference type="InParanoid" id="A0A2T2ZY80"/>
<name>A0A2T2ZY80_9PEZI</name>
<dbReference type="InterPro" id="IPR034444">
    <property type="entry name" value="Nuo17.8"/>
</dbReference>
<dbReference type="EMBL" id="KZ678566">
    <property type="protein sequence ID" value="PSR79439.1"/>
    <property type="molecule type" value="Genomic_DNA"/>
</dbReference>
<protein>
    <recommendedName>
        <fullName evidence="4">NADH-ubiquinone oxidoreductase 17.8 kDa subunit</fullName>
    </recommendedName>
</protein>
<dbReference type="Proteomes" id="UP000241462">
    <property type="component" value="Unassembled WGS sequence"/>
</dbReference>
<keyword evidence="1" id="KW-0732">Signal</keyword>